<protein>
    <submittedName>
        <fullName evidence="1">Uncharacterized protein</fullName>
    </submittedName>
</protein>
<comment type="caution">
    <text evidence="1">The sequence shown here is derived from an EMBL/GenBank/DDBJ whole genome shotgun (WGS) entry which is preliminary data.</text>
</comment>
<name>A0A225NMM8_9RHOB</name>
<reference evidence="1 2" key="1">
    <citation type="submission" date="2013-04" db="EMBL/GenBank/DDBJ databases">
        <title>Oceanicola sp. 22II1-22F33 Genome Sequencing.</title>
        <authorList>
            <person name="Lai Q."/>
            <person name="Li G."/>
            <person name="Shao Z."/>
        </authorList>
    </citation>
    <scope>NUCLEOTIDE SEQUENCE [LARGE SCALE GENOMIC DNA]</scope>
    <source>
        <strain evidence="1 2">22II1-22F33</strain>
    </source>
</reference>
<dbReference type="Proteomes" id="UP000215377">
    <property type="component" value="Unassembled WGS sequence"/>
</dbReference>
<evidence type="ECO:0000313" key="1">
    <source>
        <dbReference type="EMBL" id="OWU74824.1"/>
    </source>
</evidence>
<accession>A0A225NMM8</accession>
<dbReference type="AlphaFoldDB" id="A0A225NMM8"/>
<organism evidence="1 2">
    <name type="scientific">Marinibacterium profundimaris</name>
    <dbReference type="NCBI Taxonomy" id="1679460"/>
    <lineage>
        <taxon>Bacteria</taxon>
        <taxon>Pseudomonadati</taxon>
        <taxon>Pseudomonadota</taxon>
        <taxon>Alphaproteobacteria</taxon>
        <taxon>Rhodobacterales</taxon>
        <taxon>Paracoccaceae</taxon>
        <taxon>Marinibacterium</taxon>
    </lineage>
</organism>
<sequence>MISIEDIKDMSDLTRDEIDALALHEHVGEYDAALMGSYLMQIGKGPQQVQQMICEDIRTALHAGDRTLARNLFATLRQFMADHPGAARGASA</sequence>
<gene>
    <name evidence="1" type="ORF">ATO3_09525</name>
</gene>
<keyword evidence="2" id="KW-1185">Reference proteome</keyword>
<dbReference type="OrthoDB" id="5625447at2"/>
<evidence type="ECO:0000313" key="2">
    <source>
        <dbReference type="Proteomes" id="UP000215377"/>
    </source>
</evidence>
<proteinExistence type="predicted"/>
<dbReference type="EMBL" id="AQQR01000003">
    <property type="protein sequence ID" value="OWU74824.1"/>
    <property type="molecule type" value="Genomic_DNA"/>
</dbReference>
<dbReference type="RefSeq" id="WP_088649619.1">
    <property type="nucleotide sequence ID" value="NZ_AQQR01000003.1"/>
</dbReference>